<sequence>MEEKESTPRPEKSGNSSTDSVEHETKEYTPSHCRNPSSSQKCSIGKRKISSRESENSETGSTAKRLLSEISDSSRSDNSGLLSAVLPHNTCNWTDLLFPPLQISENKRSEDAMIIFSNAYYDFLKDEVDMFKELNEILNLNPSKQLKEEQKCFEHAVTYGITIDCELLDDVTIADLEHMEVKMNEVLVSASNLLEDTGRNIWERTVWRSLEMFLSQLFHMVRRRTEDPDGVSEGMFTELFMCFMRIFGLEIFGFSNVKNYKLKVGNGTVISKPDAIIYNPRQKNMDCSQVIAVVKVKKNYSMKKEYCSDLLSKEKMQHSLEYLASEVKGQHMGEMLSLLPSSVFGTNGIFGFIVQGTNVTFVSLAVEKNYLECLASENLQKKSGKVTYSKEYNILSKSGRLSLVQVLSHLSVMLKYLNKCYVQKSKMQN</sequence>
<dbReference type="Proteomes" id="UP000694844">
    <property type="component" value="Chromosome 3"/>
</dbReference>
<gene>
    <name evidence="3" type="primary">LOC111123469</name>
</gene>
<accession>A0A8B8D033</accession>
<name>A0A8B8D033_CRAVI</name>
<feature type="compositionally biased region" description="Polar residues" evidence="1">
    <location>
        <begin position="32"/>
        <end position="42"/>
    </location>
</feature>
<dbReference type="AlphaFoldDB" id="A0A8B8D033"/>
<feature type="compositionally biased region" description="Basic and acidic residues" evidence="1">
    <location>
        <begin position="1"/>
        <end position="12"/>
    </location>
</feature>
<protein>
    <submittedName>
        <fullName evidence="3">Uncharacterized protein LOC111123469</fullName>
    </submittedName>
</protein>
<evidence type="ECO:0000313" key="2">
    <source>
        <dbReference type="Proteomes" id="UP000694844"/>
    </source>
</evidence>
<dbReference type="OrthoDB" id="6082425at2759"/>
<evidence type="ECO:0000256" key="1">
    <source>
        <dbReference type="SAM" id="MobiDB-lite"/>
    </source>
</evidence>
<evidence type="ECO:0000313" key="3">
    <source>
        <dbReference type="RefSeq" id="XP_022321502.1"/>
    </source>
</evidence>
<dbReference type="GeneID" id="111123469"/>
<reference evidence="3" key="1">
    <citation type="submission" date="2025-08" db="UniProtKB">
        <authorList>
            <consortium name="RefSeq"/>
        </authorList>
    </citation>
    <scope>IDENTIFICATION</scope>
    <source>
        <tissue evidence="3">Whole sample</tissue>
    </source>
</reference>
<dbReference type="KEGG" id="cvn:111123469"/>
<feature type="compositionally biased region" description="Low complexity" evidence="1">
    <location>
        <begin position="68"/>
        <end position="78"/>
    </location>
</feature>
<feature type="region of interest" description="Disordered" evidence="1">
    <location>
        <begin position="1"/>
        <end position="78"/>
    </location>
</feature>
<keyword evidence="2" id="KW-1185">Reference proteome</keyword>
<dbReference type="RefSeq" id="XP_022321502.1">
    <property type="nucleotide sequence ID" value="XM_022465794.1"/>
</dbReference>
<feature type="compositionally biased region" description="Basic and acidic residues" evidence="1">
    <location>
        <begin position="20"/>
        <end position="29"/>
    </location>
</feature>
<proteinExistence type="predicted"/>
<organism evidence="2 3">
    <name type="scientific">Crassostrea virginica</name>
    <name type="common">Eastern oyster</name>
    <dbReference type="NCBI Taxonomy" id="6565"/>
    <lineage>
        <taxon>Eukaryota</taxon>
        <taxon>Metazoa</taxon>
        <taxon>Spiralia</taxon>
        <taxon>Lophotrochozoa</taxon>
        <taxon>Mollusca</taxon>
        <taxon>Bivalvia</taxon>
        <taxon>Autobranchia</taxon>
        <taxon>Pteriomorphia</taxon>
        <taxon>Ostreida</taxon>
        <taxon>Ostreoidea</taxon>
        <taxon>Ostreidae</taxon>
        <taxon>Crassostrea</taxon>
    </lineage>
</organism>